<protein>
    <submittedName>
        <fullName evidence="1">Protein FAM63A</fullName>
    </submittedName>
</protein>
<evidence type="ECO:0000313" key="2">
    <source>
        <dbReference type="Proteomes" id="UP000265520"/>
    </source>
</evidence>
<dbReference type="AlphaFoldDB" id="A0A392RC58"/>
<dbReference type="Proteomes" id="UP000265520">
    <property type="component" value="Unassembled WGS sequence"/>
</dbReference>
<feature type="non-terminal residue" evidence="1">
    <location>
        <position position="41"/>
    </location>
</feature>
<comment type="caution">
    <text evidence="1">The sequence shown here is derived from an EMBL/GenBank/DDBJ whole genome shotgun (WGS) entry which is preliminary data.</text>
</comment>
<accession>A0A392RC58</accession>
<proteinExistence type="predicted"/>
<evidence type="ECO:0000313" key="1">
    <source>
        <dbReference type="EMBL" id="MCI33839.1"/>
    </source>
</evidence>
<reference evidence="1 2" key="1">
    <citation type="journal article" date="2018" name="Front. Plant Sci.">
        <title>Red Clover (Trifolium pratense) and Zigzag Clover (T. medium) - A Picture of Genomic Similarities and Differences.</title>
        <authorList>
            <person name="Dluhosova J."/>
            <person name="Istvanek J."/>
            <person name="Nedelnik J."/>
            <person name="Repkova J."/>
        </authorList>
    </citation>
    <scope>NUCLEOTIDE SEQUENCE [LARGE SCALE GENOMIC DNA]</scope>
    <source>
        <strain evidence="2">cv. 10/8</strain>
        <tissue evidence="1">Leaf</tissue>
    </source>
</reference>
<name>A0A392RC58_9FABA</name>
<organism evidence="1 2">
    <name type="scientific">Trifolium medium</name>
    <dbReference type="NCBI Taxonomy" id="97028"/>
    <lineage>
        <taxon>Eukaryota</taxon>
        <taxon>Viridiplantae</taxon>
        <taxon>Streptophyta</taxon>
        <taxon>Embryophyta</taxon>
        <taxon>Tracheophyta</taxon>
        <taxon>Spermatophyta</taxon>
        <taxon>Magnoliopsida</taxon>
        <taxon>eudicotyledons</taxon>
        <taxon>Gunneridae</taxon>
        <taxon>Pentapetalae</taxon>
        <taxon>rosids</taxon>
        <taxon>fabids</taxon>
        <taxon>Fabales</taxon>
        <taxon>Fabaceae</taxon>
        <taxon>Papilionoideae</taxon>
        <taxon>50 kb inversion clade</taxon>
        <taxon>NPAAA clade</taxon>
        <taxon>Hologalegina</taxon>
        <taxon>IRL clade</taxon>
        <taxon>Trifolieae</taxon>
        <taxon>Trifolium</taxon>
    </lineage>
</organism>
<sequence length="41" mass="4402">MGELVSLETRNIEIPLKNNQEEEDCVDFVAATTAALGVPSP</sequence>
<dbReference type="EMBL" id="LXQA010207898">
    <property type="protein sequence ID" value="MCI33839.1"/>
    <property type="molecule type" value="Genomic_DNA"/>
</dbReference>
<keyword evidence="2" id="KW-1185">Reference proteome</keyword>